<proteinExistence type="predicted"/>
<dbReference type="EMBL" id="GBRH01246408">
    <property type="protein sequence ID" value="JAD51487.1"/>
    <property type="molecule type" value="Transcribed_RNA"/>
</dbReference>
<protein>
    <submittedName>
        <fullName evidence="1">Uncharacterized protein</fullName>
    </submittedName>
</protein>
<reference evidence="1" key="2">
    <citation type="journal article" date="2015" name="Data Brief">
        <title>Shoot transcriptome of the giant reed, Arundo donax.</title>
        <authorList>
            <person name="Barrero R.A."/>
            <person name="Guerrero F.D."/>
            <person name="Moolhuijzen P."/>
            <person name="Goolsby J.A."/>
            <person name="Tidwell J."/>
            <person name="Bellgard S.E."/>
            <person name="Bellgard M.I."/>
        </authorList>
    </citation>
    <scope>NUCLEOTIDE SEQUENCE</scope>
    <source>
        <tissue evidence="1">Shoot tissue taken approximately 20 cm above the soil surface</tissue>
    </source>
</reference>
<evidence type="ECO:0000313" key="1">
    <source>
        <dbReference type="EMBL" id="JAD51487.1"/>
    </source>
</evidence>
<name>A0A0A9AWL4_ARUDO</name>
<sequence>MMSGTTWMITHGMNYWLL</sequence>
<dbReference type="AlphaFoldDB" id="A0A0A9AWL4"/>
<reference evidence="1" key="1">
    <citation type="submission" date="2014-09" db="EMBL/GenBank/DDBJ databases">
        <authorList>
            <person name="Magalhaes I.L.F."/>
            <person name="Oliveira U."/>
            <person name="Santos F.R."/>
            <person name="Vidigal T.H.D.A."/>
            <person name="Brescovit A.D."/>
            <person name="Santos A.J."/>
        </authorList>
    </citation>
    <scope>NUCLEOTIDE SEQUENCE</scope>
    <source>
        <tissue evidence="1">Shoot tissue taken approximately 20 cm above the soil surface</tissue>
    </source>
</reference>
<accession>A0A0A9AWL4</accession>
<organism evidence="1">
    <name type="scientific">Arundo donax</name>
    <name type="common">Giant reed</name>
    <name type="synonym">Donax arundinaceus</name>
    <dbReference type="NCBI Taxonomy" id="35708"/>
    <lineage>
        <taxon>Eukaryota</taxon>
        <taxon>Viridiplantae</taxon>
        <taxon>Streptophyta</taxon>
        <taxon>Embryophyta</taxon>
        <taxon>Tracheophyta</taxon>
        <taxon>Spermatophyta</taxon>
        <taxon>Magnoliopsida</taxon>
        <taxon>Liliopsida</taxon>
        <taxon>Poales</taxon>
        <taxon>Poaceae</taxon>
        <taxon>PACMAD clade</taxon>
        <taxon>Arundinoideae</taxon>
        <taxon>Arundineae</taxon>
        <taxon>Arundo</taxon>
    </lineage>
</organism>